<evidence type="ECO:0000256" key="2">
    <source>
        <dbReference type="SAM" id="SignalP"/>
    </source>
</evidence>
<feature type="chain" id="PRO_5036428599" description="Secreted protein" evidence="2">
    <location>
        <begin position="25"/>
        <end position="108"/>
    </location>
</feature>
<dbReference type="EMBL" id="HBUF01170132">
    <property type="protein sequence ID" value="CAG6652117.1"/>
    <property type="molecule type" value="Transcribed_RNA"/>
</dbReference>
<reference evidence="3" key="1">
    <citation type="submission" date="2021-05" db="EMBL/GenBank/DDBJ databases">
        <authorList>
            <person name="Alioto T."/>
            <person name="Alioto T."/>
            <person name="Gomez Garrido J."/>
        </authorList>
    </citation>
    <scope>NUCLEOTIDE SEQUENCE</scope>
</reference>
<organism evidence="3">
    <name type="scientific">Cacopsylla melanoneura</name>
    <dbReference type="NCBI Taxonomy" id="428564"/>
    <lineage>
        <taxon>Eukaryota</taxon>
        <taxon>Metazoa</taxon>
        <taxon>Ecdysozoa</taxon>
        <taxon>Arthropoda</taxon>
        <taxon>Hexapoda</taxon>
        <taxon>Insecta</taxon>
        <taxon>Pterygota</taxon>
        <taxon>Neoptera</taxon>
        <taxon>Paraneoptera</taxon>
        <taxon>Hemiptera</taxon>
        <taxon>Sternorrhyncha</taxon>
        <taxon>Psylloidea</taxon>
        <taxon>Psyllidae</taxon>
        <taxon>Psyllinae</taxon>
        <taxon>Cacopsylla</taxon>
    </lineage>
</organism>
<dbReference type="AlphaFoldDB" id="A0A8D8RKU5"/>
<feature type="signal peptide" evidence="2">
    <location>
        <begin position="1"/>
        <end position="24"/>
    </location>
</feature>
<dbReference type="EMBL" id="HBUF01170133">
    <property type="protein sequence ID" value="CAG6652120.1"/>
    <property type="molecule type" value="Transcribed_RNA"/>
</dbReference>
<name>A0A8D8RKU5_9HEMI</name>
<keyword evidence="2" id="KW-0732">Signal</keyword>
<evidence type="ECO:0000256" key="1">
    <source>
        <dbReference type="SAM" id="MobiDB-lite"/>
    </source>
</evidence>
<feature type="region of interest" description="Disordered" evidence="1">
    <location>
        <begin position="64"/>
        <end position="85"/>
    </location>
</feature>
<dbReference type="EMBL" id="HBUF01170135">
    <property type="protein sequence ID" value="CAG6652126.1"/>
    <property type="molecule type" value="Transcribed_RNA"/>
</dbReference>
<proteinExistence type="predicted"/>
<sequence>MSACRPFLCHFPCWSYCFLCLVSADWSPGAMHHEVPDERTWAETGWVEECTAFDSPLNPTRGWSWDGSPHQGGWPGGPNVQRKRGEAVCDAGTSLGLDLAYGAARHRP</sequence>
<protein>
    <recommendedName>
        <fullName evidence="4">Secreted protein</fullName>
    </recommendedName>
</protein>
<accession>A0A8D8RKU5</accession>
<evidence type="ECO:0000313" key="3">
    <source>
        <dbReference type="EMBL" id="CAG6652126.1"/>
    </source>
</evidence>
<dbReference type="EMBL" id="HBUF01170134">
    <property type="protein sequence ID" value="CAG6652123.1"/>
    <property type="molecule type" value="Transcribed_RNA"/>
</dbReference>
<evidence type="ECO:0008006" key="4">
    <source>
        <dbReference type="Google" id="ProtNLM"/>
    </source>
</evidence>